<dbReference type="SMART" id="SM00551">
    <property type="entry name" value="ZnF_TAZ"/>
    <property type="match status" value="1"/>
</dbReference>
<dbReference type="InterPro" id="IPR035898">
    <property type="entry name" value="TAZ_dom_sf"/>
</dbReference>
<dbReference type="PROSITE" id="PS50134">
    <property type="entry name" value="ZF_TAZ"/>
    <property type="match status" value="1"/>
</dbReference>
<dbReference type="InterPro" id="IPR000197">
    <property type="entry name" value="Znf_TAZ"/>
</dbReference>
<evidence type="ECO:0000313" key="6">
    <source>
        <dbReference type="EMBL" id="PPR85035.1"/>
    </source>
</evidence>
<dbReference type="AlphaFoldDB" id="A0A2P5W1V4"/>
<dbReference type="InterPro" id="IPR044513">
    <property type="entry name" value="BT1/2/3/4/5"/>
</dbReference>
<dbReference type="PANTHER" id="PTHR46287:SF1">
    <property type="entry name" value="BTB_POZ AND TAZ DOMAIN-CONTAINING PROTEIN 3"/>
    <property type="match status" value="1"/>
</dbReference>
<gene>
    <name evidence="6" type="ORF">GOBAR_AA35669</name>
</gene>
<dbReference type="Pfam" id="PF02135">
    <property type="entry name" value="zf-TAZ"/>
    <property type="match status" value="1"/>
</dbReference>
<dbReference type="EMBL" id="KZ669577">
    <property type="protein sequence ID" value="PPR85035.1"/>
    <property type="molecule type" value="Genomic_DNA"/>
</dbReference>
<evidence type="ECO:0000259" key="5">
    <source>
        <dbReference type="PROSITE" id="PS50134"/>
    </source>
</evidence>
<accession>A0A2P5W1V4</accession>
<dbReference type="Gene3D" id="1.20.1020.10">
    <property type="entry name" value="TAZ domain"/>
    <property type="match status" value="1"/>
</dbReference>
<dbReference type="PANTHER" id="PTHR46287">
    <property type="entry name" value="BTB/POZ AND TAZ DOMAIN-CONTAINING PROTEIN 3-RELATED"/>
    <property type="match status" value="1"/>
</dbReference>
<dbReference type="OrthoDB" id="6359816at2759"/>
<reference evidence="6 7" key="1">
    <citation type="submission" date="2015-01" db="EMBL/GenBank/DDBJ databases">
        <title>Genome of allotetraploid Gossypium barbadense reveals genomic plasticity and fiber elongation in cotton evolution.</title>
        <authorList>
            <person name="Chen X."/>
            <person name="Liu X."/>
            <person name="Zhao B."/>
            <person name="Zheng H."/>
            <person name="Hu Y."/>
            <person name="Lu G."/>
            <person name="Yang C."/>
            <person name="Chen J."/>
            <person name="Shan C."/>
            <person name="Zhang L."/>
            <person name="Zhou Y."/>
            <person name="Wang L."/>
            <person name="Guo W."/>
            <person name="Bai Y."/>
            <person name="Ruan J."/>
            <person name="Shangguan X."/>
            <person name="Mao Y."/>
            <person name="Jiang J."/>
            <person name="Zhu Y."/>
            <person name="Lei J."/>
            <person name="Kang H."/>
            <person name="Chen S."/>
            <person name="He X."/>
            <person name="Wang R."/>
            <person name="Wang Y."/>
            <person name="Chen J."/>
            <person name="Wang L."/>
            <person name="Yu S."/>
            <person name="Wang B."/>
            <person name="Wei J."/>
            <person name="Song S."/>
            <person name="Lu X."/>
            <person name="Gao Z."/>
            <person name="Gu W."/>
            <person name="Deng X."/>
            <person name="Ma D."/>
            <person name="Wang S."/>
            <person name="Liang W."/>
            <person name="Fang L."/>
            <person name="Cai C."/>
            <person name="Zhu X."/>
            <person name="Zhou B."/>
            <person name="Zhang Y."/>
            <person name="Chen Z."/>
            <person name="Xu S."/>
            <person name="Zhu R."/>
            <person name="Wang S."/>
            <person name="Zhang T."/>
            <person name="Zhao G."/>
        </authorList>
    </citation>
    <scope>NUCLEOTIDE SEQUENCE [LARGE SCALE GENOMIC DNA]</scope>
    <source>
        <strain evidence="7">cv. Xinhai21</strain>
        <tissue evidence="6">Leaf</tissue>
    </source>
</reference>
<keyword evidence="4" id="KW-0862">Zinc</keyword>
<evidence type="ECO:0000256" key="4">
    <source>
        <dbReference type="ARBA" id="ARBA00022833"/>
    </source>
</evidence>
<evidence type="ECO:0000313" key="7">
    <source>
        <dbReference type="Proteomes" id="UP000239757"/>
    </source>
</evidence>
<keyword evidence="1" id="KW-0479">Metal-binding</keyword>
<keyword evidence="2" id="KW-0863">Zinc-finger</keyword>
<dbReference type="SUPFAM" id="SSF57933">
    <property type="entry name" value="TAZ domain"/>
    <property type="match status" value="1"/>
</dbReference>
<evidence type="ECO:0000256" key="2">
    <source>
        <dbReference type="ARBA" id="ARBA00022771"/>
    </source>
</evidence>
<evidence type="ECO:0000256" key="3">
    <source>
        <dbReference type="ARBA" id="ARBA00022786"/>
    </source>
</evidence>
<keyword evidence="3" id="KW-0833">Ubl conjugation pathway</keyword>
<evidence type="ECO:0000256" key="1">
    <source>
        <dbReference type="ARBA" id="ARBA00022723"/>
    </source>
</evidence>
<dbReference type="FunFam" id="1.20.1020.10:FF:000004">
    <property type="entry name" value="BTB/POZ and TAZ domain-containing protein 2"/>
    <property type="match status" value="1"/>
</dbReference>
<name>A0A2P5W1V4_GOSBA</name>
<sequence length="204" mass="23548">MAYCSSNEGNFFLQSHSMMLKCKRINGVSGKSVSSTEGWKLMKRIYPYIEQELVESVVEADSKKQERKRKIEEKKVYTQLYEAMEALLHICKDGCRTICPRDKMLKGNQIACNFPACKGLEALVHHFSGCKTRVPGGCGHCKRMWQLLEIHSRMCNERDSCKVPLCRHFKEKIQQQCKKDETKWKLLVNKVIAAKNGSYLFSSR</sequence>
<proteinExistence type="predicted"/>
<dbReference type="GO" id="GO:0006950">
    <property type="term" value="P:response to stress"/>
    <property type="evidence" value="ECO:0007669"/>
    <property type="project" value="UniProtKB-ARBA"/>
</dbReference>
<dbReference type="Proteomes" id="UP000239757">
    <property type="component" value="Unassembled WGS sequence"/>
</dbReference>
<protein>
    <recommendedName>
        <fullName evidence="5">TAZ-type domain-containing protein</fullName>
    </recommendedName>
</protein>
<feature type="domain" description="TAZ-type" evidence="5">
    <location>
        <begin position="65"/>
        <end position="169"/>
    </location>
</feature>
<dbReference type="GO" id="GO:0008270">
    <property type="term" value="F:zinc ion binding"/>
    <property type="evidence" value="ECO:0007669"/>
    <property type="project" value="UniProtKB-KW"/>
</dbReference>
<organism evidence="6 7">
    <name type="scientific">Gossypium barbadense</name>
    <name type="common">Sea Island cotton</name>
    <name type="synonym">Hibiscus barbadensis</name>
    <dbReference type="NCBI Taxonomy" id="3634"/>
    <lineage>
        <taxon>Eukaryota</taxon>
        <taxon>Viridiplantae</taxon>
        <taxon>Streptophyta</taxon>
        <taxon>Embryophyta</taxon>
        <taxon>Tracheophyta</taxon>
        <taxon>Spermatophyta</taxon>
        <taxon>Magnoliopsida</taxon>
        <taxon>eudicotyledons</taxon>
        <taxon>Gunneridae</taxon>
        <taxon>Pentapetalae</taxon>
        <taxon>rosids</taxon>
        <taxon>malvids</taxon>
        <taxon>Malvales</taxon>
        <taxon>Malvaceae</taxon>
        <taxon>Malvoideae</taxon>
        <taxon>Gossypium</taxon>
    </lineage>
</organism>